<dbReference type="InterPro" id="IPR036113">
    <property type="entry name" value="Asp/Glu-ADT_sf_sub_c"/>
</dbReference>
<dbReference type="InterPro" id="IPR003837">
    <property type="entry name" value="GatC"/>
</dbReference>
<dbReference type="EC" id="6.3.5.-" evidence="1"/>
<dbReference type="GO" id="GO:0070681">
    <property type="term" value="P:glutaminyl-tRNAGln biosynthesis via transamidation"/>
    <property type="evidence" value="ECO:0007669"/>
    <property type="project" value="TreeGrafter"/>
</dbReference>
<comment type="catalytic activity">
    <reaction evidence="1">
        <text>L-aspartyl-tRNA(Asn) + L-glutamine + ATP + H2O = L-asparaginyl-tRNA(Asn) + L-glutamate + ADP + phosphate + 2 H(+)</text>
        <dbReference type="Rhea" id="RHEA:14513"/>
        <dbReference type="Rhea" id="RHEA-COMP:9674"/>
        <dbReference type="Rhea" id="RHEA-COMP:9677"/>
        <dbReference type="ChEBI" id="CHEBI:15377"/>
        <dbReference type="ChEBI" id="CHEBI:15378"/>
        <dbReference type="ChEBI" id="CHEBI:29985"/>
        <dbReference type="ChEBI" id="CHEBI:30616"/>
        <dbReference type="ChEBI" id="CHEBI:43474"/>
        <dbReference type="ChEBI" id="CHEBI:58359"/>
        <dbReference type="ChEBI" id="CHEBI:78515"/>
        <dbReference type="ChEBI" id="CHEBI:78516"/>
        <dbReference type="ChEBI" id="CHEBI:456216"/>
    </reaction>
</comment>
<comment type="subunit">
    <text evidence="1">Heterotrimer of A, B and C subunits.</text>
</comment>
<protein>
    <recommendedName>
        <fullName evidence="1">Aspartyl/glutamyl-tRNA(Asn/Gln) amidotransferase subunit C</fullName>
        <shortName evidence="1">Asp/Glu-ADT subunit C</shortName>
        <ecNumber evidence="1">6.3.5.-</ecNumber>
    </recommendedName>
</protein>
<proteinExistence type="inferred from homology"/>
<comment type="similarity">
    <text evidence="1">Belongs to the GatC family.</text>
</comment>
<dbReference type="GO" id="GO:0050566">
    <property type="term" value="F:asparaginyl-tRNA synthase (glutamine-hydrolyzing) activity"/>
    <property type="evidence" value="ECO:0007669"/>
    <property type="project" value="RHEA"/>
</dbReference>
<evidence type="ECO:0000313" key="3">
    <source>
        <dbReference type="Proteomes" id="UP000322876"/>
    </source>
</evidence>
<sequence>MSQIISKEDVKHIAKLARLKFEEDEVEKFTTELNKILDYIHKLNELDTEEVEPTSHVLDITNVFREDEVKDSLTNEEALKNAPDKDYGHFKVPRVIEG</sequence>
<dbReference type="PANTHER" id="PTHR15004">
    <property type="entry name" value="GLUTAMYL-TRNA(GLN) AMIDOTRANSFERASE SUBUNIT C, MITOCHONDRIAL"/>
    <property type="match status" value="1"/>
</dbReference>
<gene>
    <name evidence="1 2" type="primary">gatC</name>
    <name evidence="2" type="ORF">FHQ18_05700</name>
</gene>
<dbReference type="GO" id="GO:0006412">
    <property type="term" value="P:translation"/>
    <property type="evidence" value="ECO:0007669"/>
    <property type="project" value="UniProtKB-UniRule"/>
</dbReference>
<keyword evidence="3" id="KW-1185">Reference proteome</keyword>
<keyword evidence="1" id="KW-0067">ATP-binding</keyword>
<dbReference type="OrthoDB" id="9813938at2"/>
<dbReference type="RefSeq" id="WP_149266202.1">
    <property type="nucleotide sequence ID" value="NZ_VFJB01000004.1"/>
</dbReference>
<organism evidence="2 3">
    <name type="scientific">Deferribacter autotrophicus</name>
    <dbReference type="NCBI Taxonomy" id="500465"/>
    <lineage>
        <taxon>Bacteria</taxon>
        <taxon>Pseudomonadati</taxon>
        <taxon>Deferribacterota</taxon>
        <taxon>Deferribacteres</taxon>
        <taxon>Deferribacterales</taxon>
        <taxon>Deferribacteraceae</taxon>
        <taxon>Deferribacter</taxon>
    </lineage>
</organism>
<evidence type="ECO:0000313" key="2">
    <source>
        <dbReference type="EMBL" id="KAA0258650.1"/>
    </source>
</evidence>
<keyword evidence="1" id="KW-0436">Ligase</keyword>
<dbReference type="GO" id="GO:0016740">
    <property type="term" value="F:transferase activity"/>
    <property type="evidence" value="ECO:0007669"/>
    <property type="project" value="UniProtKB-KW"/>
</dbReference>
<comment type="caution">
    <text evidence="2">The sequence shown here is derived from an EMBL/GenBank/DDBJ whole genome shotgun (WGS) entry which is preliminary data.</text>
</comment>
<evidence type="ECO:0000256" key="1">
    <source>
        <dbReference type="HAMAP-Rule" id="MF_00122"/>
    </source>
</evidence>
<dbReference type="NCBIfam" id="TIGR00135">
    <property type="entry name" value="gatC"/>
    <property type="match status" value="1"/>
</dbReference>
<dbReference type="PANTHER" id="PTHR15004:SF0">
    <property type="entry name" value="GLUTAMYL-TRNA(GLN) AMIDOTRANSFERASE SUBUNIT C, MITOCHONDRIAL"/>
    <property type="match status" value="1"/>
</dbReference>
<dbReference type="EMBL" id="VFJB01000004">
    <property type="protein sequence ID" value="KAA0258650.1"/>
    <property type="molecule type" value="Genomic_DNA"/>
</dbReference>
<dbReference type="AlphaFoldDB" id="A0A5A8F672"/>
<comment type="function">
    <text evidence="1">Allows the formation of correctly charged Asn-tRNA(Asn) or Gln-tRNA(Gln) through the transamidation of misacylated Asp-tRNA(Asn) or Glu-tRNA(Gln) in organisms which lack either or both of asparaginyl-tRNA or glutaminyl-tRNA synthetases. The reaction takes place in the presence of glutamine and ATP through an activated phospho-Asp-tRNA(Asn) or phospho-Glu-tRNA(Gln).</text>
</comment>
<keyword evidence="2" id="KW-0808">Transferase</keyword>
<keyword evidence="1" id="KW-0648">Protein biosynthesis</keyword>
<dbReference type="Proteomes" id="UP000322876">
    <property type="component" value="Unassembled WGS sequence"/>
</dbReference>
<dbReference type="SUPFAM" id="SSF141000">
    <property type="entry name" value="Glu-tRNAGln amidotransferase C subunit"/>
    <property type="match status" value="1"/>
</dbReference>
<dbReference type="GO" id="GO:0005524">
    <property type="term" value="F:ATP binding"/>
    <property type="evidence" value="ECO:0007669"/>
    <property type="project" value="UniProtKB-KW"/>
</dbReference>
<name>A0A5A8F672_9BACT</name>
<dbReference type="Pfam" id="PF02686">
    <property type="entry name" value="GatC"/>
    <property type="match status" value="1"/>
</dbReference>
<dbReference type="HAMAP" id="MF_00122">
    <property type="entry name" value="GatC"/>
    <property type="match status" value="1"/>
</dbReference>
<reference evidence="2 3" key="1">
    <citation type="submission" date="2019-06" db="EMBL/GenBank/DDBJ databases">
        <title>Genomic insights into carbon and energy metabolism of Deferribacter autotrophicus revealed new metabolic traits in the phylum Deferribacteres.</title>
        <authorList>
            <person name="Slobodkin A.I."/>
            <person name="Slobodkina G.B."/>
            <person name="Allioux M."/>
            <person name="Alain K."/>
            <person name="Jebbar M."/>
            <person name="Shadrin V."/>
            <person name="Kublanov I.V."/>
            <person name="Toshchakov S.V."/>
            <person name="Bonch-Osmolovskaya E.A."/>
        </authorList>
    </citation>
    <scope>NUCLEOTIDE SEQUENCE [LARGE SCALE GENOMIC DNA]</scope>
    <source>
        <strain evidence="2 3">SL50</strain>
    </source>
</reference>
<accession>A0A5A8F672</accession>
<keyword evidence="1" id="KW-0547">Nucleotide-binding</keyword>
<dbReference type="Gene3D" id="1.10.20.60">
    <property type="entry name" value="Glu-tRNAGln amidotransferase C subunit, N-terminal domain"/>
    <property type="match status" value="1"/>
</dbReference>
<comment type="catalytic activity">
    <reaction evidence="1">
        <text>L-glutamyl-tRNA(Gln) + L-glutamine + ATP + H2O = L-glutaminyl-tRNA(Gln) + L-glutamate + ADP + phosphate + H(+)</text>
        <dbReference type="Rhea" id="RHEA:17521"/>
        <dbReference type="Rhea" id="RHEA-COMP:9681"/>
        <dbReference type="Rhea" id="RHEA-COMP:9684"/>
        <dbReference type="ChEBI" id="CHEBI:15377"/>
        <dbReference type="ChEBI" id="CHEBI:15378"/>
        <dbReference type="ChEBI" id="CHEBI:29985"/>
        <dbReference type="ChEBI" id="CHEBI:30616"/>
        <dbReference type="ChEBI" id="CHEBI:43474"/>
        <dbReference type="ChEBI" id="CHEBI:58359"/>
        <dbReference type="ChEBI" id="CHEBI:78520"/>
        <dbReference type="ChEBI" id="CHEBI:78521"/>
        <dbReference type="ChEBI" id="CHEBI:456216"/>
    </reaction>
</comment>
<dbReference type="GO" id="GO:0050567">
    <property type="term" value="F:glutaminyl-tRNA synthase (glutamine-hydrolyzing) activity"/>
    <property type="evidence" value="ECO:0007669"/>
    <property type="project" value="UniProtKB-UniRule"/>
</dbReference>
<dbReference type="GO" id="GO:0006450">
    <property type="term" value="P:regulation of translational fidelity"/>
    <property type="evidence" value="ECO:0007669"/>
    <property type="project" value="InterPro"/>
</dbReference>